<organism evidence="1 2">
    <name type="scientific">Aspergillus brunneoviolaceus CBS 621.78</name>
    <dbReference type="NCBI Taxonomy" id="1450534"/>
    <lineage>
        <taxon>Eukaryota</taxon>
        <taxon>Fungi</taxon>
        <taxon>Dikarya</taxon>
        <taxon>Ascomycota</taxon>
        <taxon>Pezizomycotina</taxon>
        <taxon>Eurotiomycetes</taxon>
        <taxon>Eurotiomycetidae</taxon>
        <taxon>Eurotiales</taxon>
        <taxon>Aspergillaceae</taxon>
        <taxon>Aspergillus</taxon>
        <taxon>Aspergillus subgen. Circumdati</taxon>
    </lineage>
</organism>
<name>A0ACD1G3S1_9EURO</name>
<evidence type="ECO:0000313" key="2">
    <source>
        <dbReference type="Proteomes" id="UP000249057"/>
    </source>
</evidence>
<proteinExistence type="predicted"/>
<dbReference type="Proteomes" id="UP000249057">
    <property type="component" value="Unassembled WGS sequence"/>
</dbReference>
<accession>A0ACD1G3S1</accession>
<sequence length="183" mass="21298">MLRATMNDPLDSENEYVIYFNLTLFQENKSDQKRSRDPAECVLCSYQHGHVRVLRHLTFIHHKSFPSNIRLYLLEYDNACKEHSTDRQKALHGYSTADVTGEHCDVIPALRPPKKVCFCSSSQSQCLGEILLWKESAQQVLQRTDNYVFEGQKAKRNEPSPARSGNLTIWSRTRYQLRHRPIC</sequence>
<protein>
    <submittedName>
        <fullName evidence="1">Uncharacterized protein</fullName>
    </submittedName>
</protein>
<evidence type="ECO:0000313" key="1">
    <source>
        <dbReference type="EMBL" id="RAH43919.1"/>
    </source>
</evidence>
<gene>
    <name evidence="1" type="ORF">BO95DRAFT_192150</name>
</gene>
<dbReference type="EMBL" id="KZ825358">
    <property type="protein sequence ID" value="RAH43919.1"/>
    <property type="molecule type" value="Genomic_DNA"/>
</dbReference>
<reference evidence="1" key="1">
    <citation type="submission" date="2018-02" db="EMBL/GenBank/DDBJ databases">
        <title>The genomes of Aspergillus section Nigri reveals drivers in fungal speciation.</title>
        <authorList>
            <consortium name="DOE Joint Genome Institute"/>
            <person name="Vesth T.C."/>
            <person name="Nybo J."/>
            <person name="Theobald S."/>
            <person name="Brandl J."/>
            <person name="Frisvad J.C."/>
            <person name="Nielsen K.F."/>
            <person name="Lyhne E.K."/>
            <person name="Kogle M.E."/>
            <person name="Kuo A."/>
            <person name="Riley R."/>
            <person name="Clum A."/>
            <person name="Nolan M."/>
            <person name="Lipzen A."/>
            <person name="Salamov A."/>
            <person name="Henrissat B."/>
            <person name="Wiebenga A."/>
            <person name="De vries R.P."/>
            <person name="Grigoriev I.V."/>
            <person name="Mortensen U.H."/>
            <person name="Andersen M.R."/>
            <person name="Baker S.E."/>
        </authorList>
    </citation>
    <scope>NUCLEOTIDE SEQUENCE</scope>
    <source>
        <strain evidence="1">CBS 621.78</strain>
    </source>
</reference>
<keyword evidence="2" id="KW-1185">Reference proteome</keyword>